<keyword evidence="2" id="KW-1185">Reference proteome</keyword>
<dbReference type="EMBL" id="JANSHE010001067">
    <property type="protein sequence ID" value="KAJ3004859.1"/>
    <property type="molecule type" value="Genomic_DNA"/>
</dbReference>
<dbReference type="Proteomes" id="UP001144978">
    <property type="component" value="Unassembled WGS sequence"/>
</dbReference>
<gene>
    <name evidence="1" type="ORF">NUW54_g4611</name>
</gene>
<sequence>MRRSRGSLLKCTPYGPNPGSWNLTATLTRRASMAPSITPENGPTSFSSKRERDLRATIVGDMSMCALMRSSARQSMRSVRAPDSARRRNNADVQVIRSQTMRKDRTGFTLSTQLRPGTPAGSSHPSSLSVGDADDSAATVTASGSTTGLIISPGDATASSGALSAKAAQHAIVQEVDSGFRVPIGGGTLPPPYTAD</sequence>
<proteinExistence type="predicted"/>
<comment type="caution">
    <text evidence="1">The sequence shown here is derived from an EMBL/GenBank/DDBJ whole genome shotgun (WGS) entry which is preliminary data.</text>
</comment>
<name>A0ACC1PXJ9_9APHY</name>
<evidence type="ECO:0000313" key="1">
    <source>
        <dbReference type="EMBL" id="KAJ3004859.1"/>
    </source>
</evidence>
<protein>
    <submittedName>
        <fullName evidence="1">Uncharacterized protein</fullName>
    </submittedName>
</protein>
<accession>A0ACC1PXJ9</accession>
<evidence type="ECO:0000313" key="2">
    <source>
        <dbReference type="Proteomes" id="UP001144978"/>
    </source>
</evidence>
<reference evidence="1" key="1">
    <citation type="submission" date="2022-08" db="EMBL/GenBank/DDBJ databases">
        <title>Genome Sequence of Pycnoporus sanguineus.</title>
        <authorList>
            <person name="Buettner E."/>
        </authorList>
    </citation>
    <scope>NUCLEOTIDE SEQUENCE</scope>
    <source>
        <strain evidence="1">CG-C14</strain>
    </source>
</reference>
<organism evidence="1 2">
    <name type="scientific">Trametes sanguinea</name>
    <dbReference type="NCBI Taxonomy" id="158606"/>
    <lineage>
        <taxon>Eukaryota</taxon>
        <taxon>Fungi</taxon>
        <taxon>Dikarya</taxon>
        <taxon>Basidiomycota</taxon>
        <taxon>Agaricomycotina</taxon>
        <taxon>Agaricomycetes</taxon>
        <taxon>Polyporales</taxon>
        <taxon>Polyporaceae</taxon>
        <taxon>Trametes</taxon>
    </lineage>
</organism>